<dbReference type="EMBL" id="CAQQ02386711">
    <property type="status" value="NOT_ANNOTATED_CDS"/>
    <property type="molecule type" value="Genomic_DNA"/>
</dbReference>
<keyword evidence="1" id="KW-0472">Membrane</keyword>
<keyword evidence="3" id="KW-1185">Reference proteome</keyword>
<name>T1GZY5_MEGSC</name>
<dbReference type="HOGENOM" id="CLU_2760689_0_0_1"/>
<dbReference type="Proteomes" id="UP000015102">
    <property type="component" value="Unassembled WGS sequence"/>
</dbReference>
<sequence length="70" mass="7636">MDGGDTTHSCTFVGFVSLDIFIHSALVDGGTSLLPCFAMFSFLSASIPRYEKLPHSRVHSIKYGRLSPIC</sequence>
<proteinExistence type="predicted"/>
<keyword evidence="1" id="KW-1133">Transmembrane helix</keyword>
<dbReference type="AlphaFoldDB" id="T1GZY5"/>
<organism evidence="2 3">
    <name type="scientific">Megaselia scalaris</name>
    <name type="common">Humpbacked fly</name>
    <name type="synonym">Phora scalaris</name>
    <dbReference type="NCBI Taxonomy" id="36166"/>
    <lineage>
        <taxon>Eukaryota</taxon>
        <taxon>Metazoa</taxon>
        <taxon>Ecdysozoa</taxon>
        <taxon>Arthropoda</taxon>
        <taxon>Hexapoda</taxon>
        <taxon>Insecta</taxon>
        <taxon>Pterygota</taxon>
        <taxon>Neoptera</taxon>
        <taxon>Endopterygota</taxon>
        <taxon>Diptera</taxon>
        <taxon>Brachycera</taxon>
        <taxon>Muscomorpha</taxon>
        <taxon>Platypezoidea</taxon>
        <taxon>Phoridae</taxon>
        <taxon>Megaseliini</taxon>
        <taxon>Megaselia</taxon>
    </lineage>
</organism>
<evidence type="ECO:0000256" key="1">
    <source>
        <dbReference type="SAM" id="Phobius"/>
    </source>
</evidence>
<dbReference type="EMBL" id="CAQQ02386712">
    <property type="status" value="NOT_ANNOTATED_CDS"/>
    <property type="molecule type" value="Genomic_DNA"/>
</dbReference>
<keyword evidence="1" id="KW-0812">Transmembrane</keyword>
<feature type="transmembrane region" description="Helical" evidence="1">
    <location>
        <begin position="20"/>
        <end position="43"/>
    </location>
</feature>
<evidence type="ECO:0000313" key="3">
    <source>
        <dbReference type="Proteomes" id="UP000015102"/>
    </source>
</evidence>
<reference evidence="3" key="1">
    <citation type="submission" date="2013-02" db="EMBL/GenBank/DDBJ databases">
        <authorList>
            <person name="Hughes D."/>
        </authorList>
    </citation>
    <scope>NUCLEOTIDE SEQUENCE</scope>
    <source>
        <strain>Durham</strain>
        <strain evidence="3">NC isolate 2 -- Noor lab</strain>
    </source>
</reference>
<reference evidence="2" key="2">
    <citation type="submission" date="2015-06" db="UniProtKB">
        <authorList>
            <consortium name="EnsemblMetazoa"/>
        </authorList>
    </citation>
    <scope>IDENTIFICATION</scope>
</reference>
<evidence type="ECO:0000313" key="2">
    <source>
        <dbReference type="EnsemblMetazoa" id="MESCA009446-PA"/>
    </source>
</evidence>
<dbReference type="EnsemblMetazoa" id="MESCA009446-RA">
    <property type="protein sequence ID" value="MESCA009446-PA"/>
    <property type="gene ID" value="MESCA009446"/>
</dbReference>
<protein>
    <submittedName>
        <fullName evidence="2">Uncharacterized protein</fullName>
    </submittedName>
</protein>
<accession>T1GZY5</accession>